<name>A0A5B8MCC9_9CHLO</name>
<accession>A0A5B8MCC9</accession>
<dbReference type="GO" id="GO:0060236">
    <property type="term" value="P:regulation of mitotic spindle organization"/>
    <property type="evidence" value="ECO:0007669"/>
    <property type="project" value="InterPro"/>
</dbReference>
<dbReference type="Pfam" id="PF06886">
    <property type="entry name" value="TPX2"/>
    <property type="match status" value="1"/>
</dbReference>
<dbReference type="STRING" id="1764295.A0A5B8MCC9"/>
<evidence type="ECO:0000256" key="5">
    <source>
        <dbReference type="SAM" id="MobiDB-lite"/>
    </source>
</evidence>
<gene>
    <name evidence="7" type="ORF">A3770_01p06450</name>
</gene>
<dbReference type="Proteomes" id="UP000316726">
    <property type="component" value="Chromosome 1"/>
</dbReference>
<keyword evidence="3" id="KW-0963">Cytoplasm</keyword>
<evidence type="ECO:0000313" key="8">
    <source>
        <dbReference type="Proteomes" id="UP000316726"/>
    </source>
</evidence>
<keyword evidence="4" id="KW-0206">Cytoskeleton</keyword>
<organism evidence="7 8">
    <name type="scientific">Chloropicon primus</name>
    <dbReference type="NCBI Taxonomy" id="1764295"/>
    <lineage>
        <taxon>Eukaryota</taxon>
        <taxon>Viridiplantae</taxon>
        <taxon>Chlorophyta</taxon>
        <taxon>Chloropicophyceae</taxon>
        <taxon>Chloropicales</taxon>
        <taxon>Chloropicaceae</taxon>
        <taxon>Chloropicon</taxon>
    </lineage>
</organism>
<dbReference type="InterPro" id="IPR027329">
    <property type="entry name" value="TPX2_C"/>
</dbReference>
<evidence type="ECO:0000259" key="6">
    <source>
        <dbReference type="Pfam" id="PF06886"/>
    </source>
</evidence>
<dbReference type="GO" id="GO:0005874">
    <property type="term" value="C:microtubule"/>
    <property type="evidence" value="ECO:0007669"/>
    <property type="project" value="InterPro"/>
</dbReference>
<evidence type="ECO:0000256" key="3">
    <source>
        <dbReference type="ARBA" id="ARBA00022490"/>
    </source>
</evidence>
<feature type="compositionally biased region" description="Acidic residues" evidence="5">
    <location>
        <begin position="104"/>
        <end position="116"/>
    </location>
</feature>
<feature type="domain" description="TPX2 C-terminal" evidence="6">
    <location>
        <begin position="424"/>
        <end position="484"/>
    </location>
</feature>
<feature type="region of interest" description="Disordered" evidence="5">
    <location>
        <begin position="219"/>
        <end position="244"/>
    </location>
</feature>
<protein>
    <recommendedName>
        <fullName evidence="6">TPX2 C-terminal domain-containing protein</fullName>
    </recommendedName>
</protein>
<feature type="compositionally biased region" description="Polar residues" evidence="5">
    <location>
        <begin position="221"/>
        <end position="237"/>
    </location>
</feature>
<reference evidence="7 8" key="1">
    <citation type="submission" date="2018-07" db="EMBL/GenBank/DDBJ databases">
        <title>The complete nuclear genome of the prasinophyte Chloropicon primus (CCMP1205).</title>
        <authorList>
            <person name="Pombert J.-F."/>
            <person name="Otis C."/>
            <person name="Turmel M."/>
            <person name="Lemieux C."/>
        </authorList>
    </citation>
    <scope>NUCLEOTIDE SEQUENCE [LARGE SCALE GENOMIC DNA]</scope>
    <source>
        <strain evidence="7 8">CCMP1205</strain>
    </source>
</reference>
<keyword evidence="8" id="KW-1185">Reference proteome</keyword>
<evidence type="ECO:0000313" key="7">
    <source>
        <dbReference type="EMBL" id="QDZ18127.1"/>
    </source>
</evidence>
<dbReference type="EMBL" id="CP031034">
    <property type="protein sequence ID" value="QDZ18127.1"/>
    <property type="molecule type" value="Genomic_DNA"/>
</dbReference>
<dbReference type="PANTHER" id="PTHR14326">
    <property type="entry name" value="TARGETING PROTEIN FOR XKLP2"/>
    <property type="match status" value="1"/>
</dbReference>
<dbReference type="PANTHER" id="PTHR14326:SF44">
    <property type="entry name" value="TARGETING PROTEIN FOR XKLP2"/>
    <property type="match status" value="1"/>
</dbReference>
<evidence type="ECO:0000256" key="4">
    <source>
        <dbReference type="ARBA" id="ARBA00023212"/>
    </source>
</evidence>
<proteinExistence type="inferred from homology"/>
<sequence>MGREEGTIDPRYEFCAPRYHDFRTEETEAGTNSLQEKCKREELEAEEWFSKLNAGLIDTDLTSPRSRACTYASSSPSKEEWKETEAKAKAKGEGLGAIFNALGPEEEESVFEETEVENGKAPEIASAEEKSRANCLASTSAARVAVATAPCTKSRGLGAQPRKTAATNAGLHITVPQSPMLSTKTRASKRLLTRQRVKTSATSRLCGMRVKKAGVRKRTTASKLLSNTSKASVSSPAFHTRSRTKSMGAAAGLCWPKGKPTEAGEKMATLRVQRKKIAKAKAKRRHTTSFEPFKLQTETRGMKKKRELLKIIEGEEMELKQRQSSFRARNVPNPFDNLRPSTRASKAKSPTEPKPFNLRAVHLHEKAQKNIEKTRIEKENMEKRMSTQFKARPSLCTTTRRQPFKPVKVNQQKRSGVIIPVPLKLKSASRAAERKNWNDQQRLRRLKVEEKGREEEEERKKAELMEIRNLRKNMEFKARPLPRYLR</sequence>
<comment type="similarity">
    <text evidence="2">Belongs to the TPX2 family.</text>
</comment>
<dbReference type="InterPro" id="IPR009675">
    <property type="entry name" value="TPX2_fam"/>
</dbReference>
<comment type="subcellular location">
    <subcellularLocation>
        <location evidence="1">Cytoplasm</location>
        <location evidence="1">Cytoskeleton</location>
    </subcellularLocation>
</comment>
<evidence type="ECO:0000256" key="2">
    <source>
        <dbReference type="ARBA" id="ARBA00005885"/>
    </source>
</evidence>
<feature type="region of interest" description="Disordered" evidence="5">
    <location>
        <begin position="329"/>
        <end position="355"/>
    </location>
</feature>
<dbReference type="AlphaFoldDB" id="A0A5B8MCC9"/>
<evidence type="ECO:0000256" key="1">
    <source>
        <dbReference type="ARBA" id="ARBA00004245"/>
    </source>
</evidence>
<dbReference type="GO" id="GO:0005819">
    <property type="term" value="C:spindle"/>
    <property type="evidence" value="ECO:0007669"/>
    <property type="project" value="InterPro"/>
</dbReference>
<feature type="region of interest" description="Disordered" evidence="5">
    <location>
        <begin position="104"/>
        <end position="129"/>
    </location>
</feature>